<sequence>MTIDYNVFLPEFSFNGSVACLPSTYLGDRFVPALHGFLNICLFGQWQLLMLTLLYAVTLICWPHKIHLHKSMKMVPFAIFFTLLPGCLLLCSQLAVYANDVCIDFSPRATFYIYGGTAVGYMIAYTGLSIYLLLKIGSKLKNGDSVTSAQTIRLVKSVRRNFLSLVVLVIFLDLLPLMSIMSTYFFIGASEAQGFIVLIFRYTSISASVYPLISTLITIAVTKPYRRRSMKLFRTFTQKSAITQSVQR</sequence>
<dbReference type="AlphaFoldDB" id="A0A1I7YN31"/>
<dbReference type="Proteomes" id="UP000095287">
    <property type="component" value="Unplaced"/>
</dbReference>
<organism evidence="2 3">
    <name type="scientific">Steinernema glaseri</name>
    <dbReference type="NCBI Taxonomy" id="37863"/>
    <lineage>
        <taxon>Eukaryota</taxon>
        <taxon>Metazoa</taxon>
        <taxon>Ecdysozoa</taxon>
        <taxon>Nematoda</taxon>
        <taxon>Chromadorea</taxon>
        <taxon>Rhabditida</taxon>
        <taxon>Tylenchina</taxon>
        <taxon>Panagrolaimomorpha</taxon>
        <taxon>Strongyloidoidea</taxon>
        <taxon>Steinernematidae</taxon>
        <taxon>Steinernema</taxon>
    </lineage>
</organism>
<evidence type="ECO:0000313" key="3">
    <source>
        <dbReference type="WBParaSite" id="L893_g18004.t1"/>
    </source>
</evidence>
<evidence type="ECO:0000256" key="1">
    <source>
        <dbReference type="SAM" id="Phobius"/>
    </source>
</evidence>
<proteinExistence type="predicted"/>
<feature type="transmembrane region" description="Helical" evidence="1">
    <location>
        <begin position="37"/>
        <end position="62"/>
    </location>
</feature>
<protein>
    <submittedName>
        <fullName evidence="3">G_PROTEIN_RECEP_F1_2 domain-containing protein</fullName>
    </submittedName>
</protein>
<feature type="transmembrane region" description="Helical" evidence="1">
    <location>
        <begin position="111"/>
        <end position="134"/>
    </location>
</feature>
<keyword evidence="1" id="KW-0812">Transmembrane</keyword>
<feature type="transmembrane region" description="Helical" evidence="1">
    <location>
        <begin position="74"/>
        <end position="99"/>
    </location>
</feature>
<keyword evidence="1" id="KW-1133">Transmembrane helix</keyword>
<dbReference type="WBParaSite" id="L893_g18004.t1">
    <property type="protein sequence ID" value="L893_g18004.t1"/>
    <property type="gene ID" value="L893_g18004"/>
</dbReference>
<keyword evidence="2" id="KW-1185">Reference proteome</keyword>
<feature type="transmembrane region" description="Helical" evidence="1">
    <location>
        <begin position="162"/>
        <end position="187"/>
    </location>
</feature>
<accession>A0A1I7YN31</accession>
<evidence type="ECO:0000313" key="2">
    <source>
        <dbReference type="Proteomes" id="UP000095287"/>
    </source>
</evidence>
<keyword evidence="1" id="KW-0472">Membrane</keyword>
<feature type="transmembrane region" description="Helical" evidence="1">
    <location>
        <begin position="199"/>
        <end position="221"/>
    </location>
</feature>
<name>A0A1I7YN31_9BILA</name>
<reference evidence="3" key="1">
    <citation type="submission" date="2016-11" db="UniProtKB">
        <authorList>
            <consortium name="WormBaseParasite"/>
        </authorList>
    </citation>
    <scope>IDENTIFICATION</scope>
</reference>